<reference evidence="2" key="1">
    <citation type="journal article" date="2023" name="G3 (Bethesda)">
        <title>Genome assembly and association tests identify interacting loci associated with vigor, precocity, and sex in interspecific pistachio rootstocks.</title>
        <authorList>
            <person name="Palmer W."/>
            <person name="Jacygrad E."/>
            <person name="Sagayaradj S."/>
            <person name="Cavanaugh K."/>
            <person name="Han R."/>
            <person name="Bertier L."/>
            <person name="Beede B."/>
            <person name="Kafkas S."/>
            <person name="Golino D."/>
            <person name="Preece J."/>
            <person name="Michelmore R."/>
        </authorList>
    </citation>
    <scope>NUCLEOTIDE SEQUENCE [LARGE SCALE GENOMIC DNA]</scope>
</reference>
<organism evidence="1 2">
    <name type="scientific">Pistacia atlantica</name>
    <dbReference type="NCBI Taxonomy" id="434234"/>
    <lineage>
        <taxon>Eukaryota</taxon>
        <taxon>Viridiplantae</taxon>
        <taxon>Streptophyta</taxon>
        <taxon>Embryophyta</taxon>
        <taxon>Tracheophyta</taxon>
        <taxon>Spermatophyta</taxon>
        <taxon>Magnoliopsida</taxon>
        <taxon>eudicotyledons</taxon>
        <taxon>Gunneridae</taxon>
        <taxon>Pentapetalae</taxon>
        <taxon>rosids</taxon>
        <taxon>malvids</taxon>
        <taxon>Sapindales</taxon>
        <taxon>Anacardiaceae</taxon>
        <taxon>Pistacia</taxon>
    </lineage>
</organism>
<sequence length="992" mass="109938">MSSNRVFLTYNRRRVSSRTGLGHGNGCWDSMSNGLSDALMTASDKHDAPSEKCLRNGCCNSISNGLSDTLMTASDKHDAPSGNHVPEDQRTNSMISLECVVCGARDNLLQCDDCHQSYHLRCLDRSVKHIRLGKRLCSDCFIKKSQPVRKSSRLKARKHIQGSSVLQMTVRSQNLGEGPSRTDTGEWSSVDISSKNKSIDFHNGSCSNVNYSSASDNACSESRLVSQSMGMETAQSLNFIGSKSADESKSSLPCDDGSSMSKTLNLGISTDNFTNLSSDLHVQRKVTTPLITFSRKNKRKKDLDQADALKDSSPMENSGSLLTRWSNYTRVNTSSSEATSHKGRSIDHSGCTELPGKNPDGGHLCCNQDKMNEVQSLDGDARPVLETRKINYYMMAKGISKDDLLVSGQEPFQSCKVSLDVQKTSLNNTVKDSSPNGITEDENLENCEFQACVGDESQVLSSDGVKATRVPECTREKLLPCLNHSVTCPDSCCAMSYCIDINSSPPKQPSNSAPVALLDSLDSSSRSHTSLSHEVSPSELMDAINGRGGKSPLVHNTRVPAETLMLVDDVGANCRNNPGCFMDIASKSKCLQLFSEEKSNDVPPRVVTRPEERTYMVSEERNTFQLASEINPLKQTSSRSSCFLDLSLPIEPNFGGCSSKNFSTTMPLLNSSDEFKEFIYGEVNQSSFSQTSKQRHKMVLDSIMNRARALNGRGSFQDQFKPYVNFWSEEELDFLWIGVRRHGRDNWDAILGDTRLHFSPWRVAADLAERWEEEQYKLLNGTSVSQFKYSKAQVVSFDCRDAFFHPTRRVRTENMMDKTRLSLGGVYAHRDGSISKRPCFDFAKIESSGTEQLQARICLYVIHYGAMTLLLAQVVKSDLPHWLREAVTAPHEKPAVPTIPPRTLQVSQPNFDPSEPHFGPRNRVHSEFSSLRASGLQPSTSAHHNFSPGIRHGIDEQNKTSLYNTNKPTELIIIESDASSEETISDDHTSRP</sequence>
<protein>
    <submittedName>
        <fullName evidence="1">Uncharacterized protein</fullName>
    </submittedName>
</protein>
<dbReference type="Proteomes" id="UP001164250">
    <property type="component" value="Chromosome 13"/>
</dbReference>
<comment type="caution">
    <text evidence="1">The sequence shown here is derived from an EMBL/GenBank/DDBJ whole genome shotgun (WGS) entry which is preliminary data.</text>
</comment>
<proteinExistence type="predicted"/>
<keyword evidence="2" id="KW-1185">Reference proteome</keyword>
<name>A0ACC0ZVQ8_9ROSI</name>
<evidence type="ECO:0000313" key="2">
    <source>
        <dbReference type="Proteomes" id="UP001164250"/>
    </source>
</evidence>
<evidence type="ECO:0000313" key="1">
    <source>
        <dbReference type="EMBL" id="KAJ0079089.1"/>
    </source>
</evidence>
<gene>
    <name evidence="1" type="ORF">Patl1_24367</name>
</gene>
<dbReference type="EMBL" id="CM047909">
    <property type="protein sequence ID" value="KAJ0079089.1"/>
    <property type="molecule type" value="Genomic_DNA"/>
</dbReference>
<accession>A0ACC0ZVQ8</accession>